<dbReference type="SMART" id="SM00387">
    <property type="entry name" value="HATPase_c"/>
    <property type="match status" value="1"/>
</dbReference>
<accession>A0A8B6X2J6</accession>
<sequence length="466" mass="50380">MRATSLRRRLVEWLLPPLLALIAISAAVAYGIAVQVATRAYDRSLLDPALAVANHVSLDNDAPRLDLSAAARDALLVDTIDRVYIGVVDAHDRWVAGSHDLPLPPAPLHREPQFYDSRLPTGARVRVVALPVLRDGERVAIVLAAETQVKRDRLVNETLVGVVLPSLGVAVLAVVVIWLGVARGLAPLLRLSEEMRRRSPLDLSPLPTQGQPAELRPLVAATNELLLRMGDALAVQQRFVANAAHQLRTPLAGLLAQTELLAREPAIATDADAAPLRERVERLRAAAGDTSHLAHQLLTLARADPREHPADRFTRFDLRDLGDDLAQRFVPAALARRIDLGFELEDAPLLGERWLVQELASNLIDNAIKYTPEGGVISVRTRSVDGRAELEVEDNGIGIPASAAVRVQERFYRVEGTPGEGSGLGLAIVREIAEGHGAEVVIAPGQGRGTRITVSFPAFRPPSARP</sequence>
<reference evidence="15" key="1">
    <citation type="journal article" date="1994" name="Trends Genet.">
        <title>Protein histidine kinases and signal transduction in prokaryotes and eukaryotes.</title>
        <authorList>
            <person name="Alex L.A."/>
            <person name="Simon M.I."/>
        </authorList>
    </citation>
    <scope>NUCLEOTIDE SEQUENCE</scope>
</reference>
<evidence type="ECO:0000256" key="2">
    <source>
        <dbReference type="ARBA" id="ARBA00004370"/>
    </source>
</evidence>
<dbReference type="InterPro" id="IPR005467">
    <property type="entry name" value="His_kinase_dom"/>
</dbReference>
<evidence type="ECO:0000313" key="14">
    <source>
        <dbReference type="Proteomes" id="UP000675920"/>
    </source>
</evidence>
<keyword evidence="5" id="KW-0808">Transferase</keyword>
<dbReference type="SMART" id="SM00388">
    <property type="entry name" value="HisKA"/>
    <property type="match status" value="1"/>
</dbReference>
<evidence type="ECO:0000256" key="4">
    <source>
        <dbReference type="ARBA" id="ARBA00022553"/>
    </source>
</evidence>
<dbReference type="EC" id="2.7.13.3" evidence="3"/>
<feature type="domain" description="Histidine kinase" evidence="12">
    <location>
        <begin position="242"/>
        <end position="460"/>
    </location>
</feature>
<dbReference type="GO" id="GO:0005886">
    <property type="term" value="C:plasma membrane"/>
    <property type="evidence" value="ECO:0007669"/>
    <property type="project" value="TreeGrafter"/>
</dbReference>
<keyword evidence="8 11" id="KW-1133">Transmembrane helix</keyword>
<dbReference type="InterPro" id="IPR013727">
    <property type="entry name" value="2CSK_N"/>
</dbReference>
<dbReference type="InterPro" id="IPR036097">
    <property type="entry name" value="HisK_dim/P_sf"/>
</dbReference>
<dbReference type="Pfam" id="PF08521">
    <property type="entry name" value="2CSK_N"/>
    <property type="match status" value="1"/>
</dbReference>
<dbReference type="CDD" id="cd00082">
    <property type="entry name" value="HisKA"/>
    <property type="match status" value="1"/>
</dbReference>
<evidence type="ECO:0000256" key="6">
    <source>
        <dbReference type="ARBA" id="ARBA00022692"/>
    </source>
</evidence>
<dbReference type="PROSITE" id="PS50109">
    <property type="entry name" value="HIS_KIN"/>
    <property type="match status" value="1"/>
</dbReference>
<keyword evidence="14" id="KW-1185">Reference proteome</keyword>
<dbReference type="InterPro" id="IPR003660">
    <property type="entry name" value="HAMP_dom"/>
</dbReference>
<dbReference type="CDD" id="cd00075">
    <property type="entry name" value="HATPase"/>
    <property type="match status" value="1"/>
</dbReference>
<evidence type="ECO:0000256" key="5">
    <source>
        <dbReference type="ARBA" id="ARBA00022679"/>
    </source>
</evidence>
<keyword evidence="6 11" id="KW-0812">Transmembrane</keyword>
<evidence type="ECO:0000313" key="15">
    <source>
        <dbReference type="RefSeq" id="WP_028310752.1"/>
    </source>
</evidence>
<reference evidence="15" key="3">
    <citation type="journal article" date="2000" name="Trends Biochem. Sci.">
        <title>GHKL, an emergent ATPase/kinase superfamily.</title>
        <authorList>
            <person name="Dutta R."/>
            <person name="Inouye M."/>
        </authorList>
    </citation>
    <scope>NUCLEOTIDE SEQUENCE</scope>
</reference>
<keyword evidence="4" id="KW-0597">Phosphoprotein</keyword>
<comment type="subcellular location">
    <subcellularLocation>
        <location evidence="2">Membrane</location>
    </subcellularLocation>
</comment>
<evidence type="ECO:0000256" key="11">
    <source>
        <dbReference type="SAM" id="Phobius"/>
    </source>
</evidence>
<dbReference type="Proteomes" id="UP000675920">
    <property type="component" value="Unplaced"/>
</dbReference>
<dbReference type="SUPFAM" id="SSF55874">
    <property type="entry name" value="ATPase domain of HSP90 chaperone/DNA topoisomerase II/histidine kinase"/>
    <property type="match status" value="1"/>
</dbReference>
<protein>
    <recommendedName>
        <fullName evidence="3">histidine kinase</fullName>
        <ecNumber evidence="3">2.7.13.3</ecNumber>
    </recommendedName>
</protein>
<feature type="domain" description="HAMP" evidence="13">
    <location>
        <begin position="182"/>
        <end position="234"/>
    </location>
</feature>
<dbReference type="RefSeq" id="WP_028310752.1">
    <property type="nucleotide sequence ID" value="NZ_AXWS01000007.1"/>
</dbReference>
<reference evidence="15" key="2">
    <citation type="journal article" date="1999" name="Curr. Biol.">
        <title>Signal transduction: Gyrating protein kinases.</title>
        <authorList>
            <person name="Stock J."/>
        </authorList>
    </citation>
    <scope>NUCLEOTIDE SEQUENCE</scope>
</reference>
<evidence type="ECO:0000256" key="8">
    <source>
        <dbReference type="ARBA" id="ARBA00022989"/>
    </source>
</evidence>
<dbReference type="PROSITE" id="PS50885">
    <property type="entry name" value="HAMP"/>
    <property type="match status" value="1"/>
</dbReference>
<dbReference type="Gene3D" id="1.10.287.130">
    <property type="match status" value="1"/>
</dbReference>
<dbReference type="Pfam" id="PF02518">
    <property type="entry name" value="HATPase_c"/>
    <property type="match status" value="1"/>
</dbReference>
<dbReference type="OrthoDB" id="8554694at2"/>
<evidence type="ECO:0000256" key="1">
    <source>
        <dbReference type="ARBA" id="ARBA00000085"/>
    </source>
</evidence>
<proteinExistence type="predicted"/>
<dbReference type="Pfam" id="PF00512">
    <property type="entry name" value="HisKA"/>
    <property type="match status" value="1"/>
</dbReference>
<name>A0A8B6X2J6_9BURK</name>
<evidence type="ECO:0000256" key="9">
    <source>
        <dbReference type="ARBA" id="ARBA00023012"/>
    </source>
</evidence>
<keyword evidence="7 15" id="KW-0418">Kinase</keyword>
<dbReference type="InterPro" id="IPR004358">
    <property type="entry name" value="Sig_transdc_His_kin-like_C"/>
</dbReference>
<keyword evidence="9" id="KW-0902">Two-component regulatory system</keyword>
<dbReference type="PRINTS" id="PR00344">
    <property type="entry name" value="BCTRLSENSOR"/>
</dbReference>
<dbReference type="InterPro" id="IPR050428">
    <property type="entry name" value="TCS_sensor_his_kinase"/>
</dbReference>
<dbReference type="InterPro" id="IPR003594">
    <property type="entry name" value="HATPase_dom"/>
</dbReference>
<evidence type="ECO:0000259" key="13">
    <source>
        <dbReference type="PROSITE" id="PS50885"/>
    </source>
</evidence>
<comment type="catalytic activity">
    <reaction evidence="1">
        <text>ATP + protein L-histidine = ADP + protein N-phospho-L-histidine.</text>
        <dbReference type="EC" id="2.7.13.3"/>
    </reaction>
</comment>
<dbReference type="InterPro" id="IPR036890">
    <property type="entry name" value="HATPase_C_sf"/>
</dbReference>
<organism evidence="14 15">
    <name type="scientific">Derxia gummosa DSM 723</name>
    <dbReference type="NCBI Taxonomy" id="1121388"/>
    <lineage>
        <taxon>Bacteria</taxon>
        <taxon>Pseudomonadati</taxon>
        <taxon>Pseudomonadota</taxon>
        <taxon>Betaproteobacteria</taxon>
        <taxon>Burkholderiales</taxon>
        <taxon>Alcaligenaceae</taxon>
        <taxon>Derxia</taxon>
    </lineage>
</organism>
<evidence type="ECO:0000256" key="10">
    <source>
        <dbReference type="ARBA" id="ARBA00023136"/>
    </source>
</evidence>
<dbReference type="SUPFAM" id="SSF47384">
    <property type="entry name" value="Homodimeric domain of signal transducing histidine kinase"/>
    <property type="match status" value="1"/>
</dbReference>
<keyword evidence="10 11" id="KW-0472">Membrane</keyword>
<dbReference type="PANTHER" id="PTHR45436">
    <property type="entry name" value="SENSOR HISTIDINE KINASE YKOH"/>
    <property type="match status" value="1"/>
</dbReference>
<reference evidence="15" key="4">
    <citation type="submission" date="2025-08" db="UniProtKB">
        <authorList>
            <consortium name="RefSeq"/>
        </authorList>
    </citation>
    <scope>IDENTIFICATION</scope>
</reference>
<evidence type="ECO:0000256" key="7">
    <source>
        <dbReference type="ARBA" id="ARBA00022777"/>
    </source>
</evidence>
<evidence type="ECO:0000259" key="12">
    <source>
        <dbReference type="PROSITE" id="PS50109"/>
    </source>
</evidence>
<dbReference type="Gene3D" id="3.30.565.10">
    <property type="entry name" value="Histidine kinase-like ATPase, C-terminal domain"/>
    <property type="match status" value="1"/>
</dbReference>
<dbReference type="PANTHER" id="PTHR45436:SF1">
    <property type="entry name" value="SENSOR PROTEIN QSEC"/>
    <property type="match status" value="1"/>
</dbReference>
<dbReference type="GO" id="GO:0000155">
    <property type="term" value="F:phosphorelay sensor kinase activity"/>
    <property type="evidence" value="ECO:0007669"/>
    <property type="project" value="InterPro"/>
</dbReference>
<feature type="transmembrane region" description="Helical" evidence="11">
    <location>
        <begin position="159"/>
        <end position="181"/>
    </location>
</feature>
<evidence type="ECO:0000256" key="3">
    <source>
        <dbReference type="ARBA" id="ARBA00012438"/>
    </source>
</evidence>
<dbReference type="AlphaFoldDB" id="A0A8B6X2J6"/>
<dbReference type="InterPro" id="IPR003661">
    <property type="entry name" value="HisK_dim/P_dom"/>
</dbReference>